<dbReference type="Proteomes" id="UP000700596">
    <property type="component" value="Unassembled WGS sequence"/>
</dbReference>
<dbReference type="EMBL" id="JAGMWT010000007">
    <property type="protein sequence ID" value="KAH7125478.1"/>
    <property type="molecule type" value="Genomic_DNA"/>
</dbReference>
<gene>
    <name evidence="1" type="ORF">B0J11DRAFT_433822</name>
</gene>
<dbReference type="AlphaFoldDB" id="A0A9P9IKD9"/>
<dbReference type="InterPro" id="IPR053137">
    <property type="entry name" value="NLR-like"/>
</dbReference>
<proteinExistence type="predicted"/>
<protein>
    <submittedName>
        <fullName evidence="1">Uncharacterized protein</fullName>
    </submittedName>
</protein>
<keyword evidence="2" id="KW-1185">Reference proteome</keyword>
<evidence type="ECO:0000313" key="2">
    <source>
        <dbReference type="Proteomes" id="UP000700596"/>
    </source>
</evidence>
<dbReference type="OrthoDB" id="674604at2759"/>
<reference evidence="1" key="1">
    <citation type="journal article" date="2021" name="Nat. Commun.">
        <title>Genetic determinants of endophytism in the Arabidopsis root mycobiome.</title>
        <authorList>
            <person name="Mesny F."/>
            <person name="Miyauchi S."/>
            <person name="Thiergart T."/>
            <person name="Pickel B."/>
            <person name="Atanasova L."/>
            <person name="Karlsson M."/>
            <person name="Huettel B."/>
            <person name="Barry K.W."/>
            <person name="Haridas S."/>
            <person name="Chen C."/>
            <person name="Bauer D."/>
            <person name="Andreopoulos W."/>
            <person name="Pangilinan J."/>
            <person name="LaButti K."/>
            <person name="Riley R."/>
            <person name="Lipzen A."/>
            <person name="Clum A."/>
            <person name="Drula E."/>
            <person name="Henrissat B."/>
            <person name="Kohler A."/>
            <person name="Grigoriev I.V."/>
            <person name="Martin F.M."/>
            <person name="Hacquard S."/>
        </authorList>
    </citation>
    <scope>NUCLEOTIDE SEQUENCE</scope>
    <source>
        <strain evidence="1">MPI-CAGE-CH-0243</strain>
    </source>
</reference>
<name>A0A9P9IKD9_9PLEO</name>
<dbReference type="PANTHER" id="PTHR46082:SF6">
    <property type="entry name" value="AAA+ ATPASE DOMAIN-CONTAINING PROTEIN-RELATED"/>
    <property type="match status" value="1"/>
</dbReference>
<sequence>MSLLEEQDQDVVNLLSEDIDNNNRYGDIENPATLTLLISFKQIKRLDPLAIEYLSFMACIDATDIPQSLLPPTQSPTKRIEAMSTFISTGIIYDALNIHRLLHLAIRSRLEKEAMLGSWTQRAVGRLKEIFPRCDYKHRAVWRLCLTHIHYVFNCEHVKKYPDSSMMHVWLISQCLHDDRMFHEAKQWHLHTTEARKQIFGVKDSRTVSTLSDVCAVFFHQG</sequence>
<dbReference type="PANTHER" id="PTHR46082">
    <property type="entry name" value="ATP/GTP-BINDING PROTEIN-RELATED"/>
    <property type="match status" value="1"/>
</dbReference>
<evidence type="ECO:0000313" key="1">
    <source>
        <dbReference type="EMBL" id="KAH7125478.1"/>
    </source>
</evidence>
<accession>A0A9P9IKD9</accession>
<organism evidence="1 2">
    <name type="scientific">Dendryphion nanum</name>
    <dbReference type="NCBI Taxonomy" id="256645"/>
    <lineage>
        <taxon>Eukaryota</taxon>
        <taxon>Fungi</taxon>
        <taxon>Dikarya</taxon>
        <taxon>Ascomycota</taxon>
        <taxon>Pezizomycotina</taxon>
        <taxon>Dothideomycetes</taxon>
        <taxon>Pleosporomycetidae</taxon>
        <taxon>Pleosporales</taxon>
        <taxon>Torulaceae</taxon>
        <taxon>Dendryphion</taxon>
    </lineage>
</organism>
<comment type="caution">
    <text evidence="1">The sequence shown here is derived from an EMBL/GenBank/DDBJ whole genome shotgun (WGS) entry which is preliminary data.</text>
</comment>